<keyword evidence="2" id="KW-0805">Transcription regulation</keyword>
<dbReference type="InterPro" id="IPR045279">
    <property type="entry name" value="ARR-like"/>
</dbReference>
<reference evidence="6" key="1">
    <citation type="submission" date="2018-01" db="EMBL/GenBank/DDBJ databases">
        <authorList>
            <person name="Mao J.F."/>
        </authorList>
    </citation>
    <scope>NUCLEOTIDE SEQUENCE</scope>
    <source>
        <strain evidence="6">Huo1</strain>
        <tissue evidence="6">Leaf</tissue>
    </source>
</reference>
<dbReference type="InterPro" id="IPR011006">
    <property type="entry name" value="CheY-like_superfamily"/>
</dbReference>
<dbReference type="SUPFAM" id="SSF52172">
    <property type="entry name" value="CheY-like"/>
    <property type="match status" value="1"/>
</dbReference>
<dbReference type="PANTHER" id="PTHR43874:SF62">
    <property type="entry name" value="TWO-COMPONENT RESPONSE REGULATOR ARR6"/>
    <property type="match status" value="1"/>
</dbReference>
<keyword evidence="1" id="KW-0902">Two-component regulatory system</keyword>
<comment type="caution">
    <text evidence="6">The sequence shown here is derived from an EMBL/GenBank/DDBJ whole genome shotgun (WGS) entry which is preliminary data.</text>
</comment>
<keyword evidence="7" id="KW-1185">Reference proteome</keyword>
<protein>
    <recommendedName>
        <fullName evidence="5">Response regulatory domain-containing protein</fullName>
    </recommendedName>
</protein>
<dbReference type="InterPro" id="IPR001789">
    <property type="entry name" value="Sig_transdc_resp-reg_receiver"/>
</dbReference>
<feature type="modified residue" description="4-aspartylphosphate" evidence="4">
    <location>
        <position position="61"/>
    </location>
</feature>
<organism evidence="6">
    <name type="scientific">Salvia splendens</name>
    <name type="common">Scarlet sage</name>
    <dbReference type="NCBI Taxonomy" id="180675"/>
    <lineage>
        <taxon>Eukaryota</taxon>
        <taxon>Viridiplantae</taxon>
        <taxon>Streptophyta</taxon>
        <taxon>Embryophyta</taxon>
        <taxon>Tracheophyta</taxon>
        <taxon>Spermatophyta</taxon>
        <taxon>Magnoliopsida</taxon>
        <taxon>eudicotyledons</taxon>
        <taxon>Gunneridae</taxon>
        <taxon>Pentapetalae</taxon>
        <taxon>asterids</taxon>
        <taxon>lamiids</taxon>
        <taxon>Lamiales</taxon>
        <taxon>Lamiaceae</taxon>
        <taxon>Nepetoideae</taxon>
        <taxon>Mentheae</taxon>
        <taxon>Salviinae</taxon>
        <taxon>Salvia</taxon>
        <taxon>Salvia subgen. Calosphace</taxon>
        <taxon>core Calosphace</taxon>
    </lineage>
</organism>
<sequence>MAVEDIGSGCSSSGDQEFHVLAVDDMTAVDSGSRALQYLGIDGERSSLGFDELKVNLIITDYSMPGMTGYELLKKIKGSTKLRQIPVVIMSSENILARIDRCLEEGAEDFLMKPVQLSDVERLRDFMLRGGEEEREVGRKRKTPDDSCDCRPLRKRPTLLATACSSKFRALEEPVIVHES</sequence>
<dbReference type="Pfam" id="PF00072">
    <property type="entry name" value="Response_reg"/>
    <property type="match status" value="1"/>
</dbReference>
<evidence type="ECO:0000259" key="5">
    <source>
        <dbReference type="PROSITE" id="PS50110"/>
    </source>
</evidence>
<accession>A0A8X8Z099</accession>
<name>A0A8X8Z099_SALSN</name>
<evidence type="ECO:0000313" key="7">
    <source>
        <dbReference type="Proteomes" id="UP000298416"/>
    </source>
</evidence>
<evidence type="ECO:0000256" key="4">
    <source>
        <dbReference type="PROSITE-ProRule" id="PRU00169"/>
    </source>
</evidence>
<evidence type="ECO:0000256" key="2">
    <source>
        <dbReference type="ARBA" id="ARBA00023015"/>
    </source>
</evidence>
<evidence type="ECO:0000256" key="3">
    <source>
        <dbReference type="ARBA" id="ARBA00023163"/>
    </source>
</evidence>
<dbReference type="EMBL" id="PNBA02000022">
    <property type="protein sequence ID" value="KAG6386132.1"/>
    <property type="molecule type" value="Genomic_DNA"/>
</dbReference>
<evidence type="ECO:0000313" key="6">
    <source>
        <dbReference type="EMBL" id="KAG6386132.1"/>
    </source>
</evidence>
<keyword evidence="3" id="KW-0804">Transcription</keyword>
<dbReference type="SMART" id="SM00448">
    <property type="entry name" value="REC"/>
    <property type="match status" value="1"/>
</dbReference>
<evidence type="ECO:0000256" key="1">
    <source>
        <dbReference type="ARBA" id="ARBA00023012"/>
    </source>
</evidence>
<dbReference type="Proteomes" id="UP000298416">
    <property type="component" value="Unassembled WGS sequence"/>
</dbReference>
<feature type="domain" description="Response regulatory" evidence="5">
    <location>
        <begin position="1"/>
        <end position="128"/>
    </location>
</feature>
<dbReference type="AlphaFoldDB" id="A0A8X8Z099"/>
<reference evidence="6" key="2">
    <citation type="submission" date="2020-08" db="EMBL/GenBank/DDBJ databases">
        <title>Plant Genome Project.</title>
        <authorList>
            <person name="Zhang R.-G."/>
        </authorList>
    </citation>
    <scope>NUCLEOTIDE SEQUENCE</scope>
    <source>
        <strain evidence="6">Huo1</strain>
        <tissue evidence="6">Leaf</tissue>
    </source>
</reference>
<dbReference type="PROSITE" id="PS50110">
    <property type="entry name" value="RESPONSE_REGULATORY"/>
    <property type="match status" value="1"/>
</dbReference>
<dbReference type="Gene3D" id="3.40.50.2300">
    <property type="match status" value="1"/>
</dbReference>
<dbReference type="GO" id="GO:0000160">
    <property type="term" value="P:phosphorelay signal transduction system"/>
    <property type="evidence" value="ECO:0007669"/>
    <property type="project" value="UniProtKB-KW"/>
</dbReference>
<gene>
    <name evidence="6" type="ORF">SASPL_155023</name>
</gene>
<keyword evidence="4" id="KW-0597">Phosphoprotein</keyword>
<dbReference type="PANTHER" id="PTHR43874">
    <property type="entry name" value="TWO-COMPONENT RESPONSE REGULATOR"/>
    <property type="match status" value="1"/>
</dbReference>
<proteinExistence type="predicted"/>
<dbReference type="GO" id="GO:0009736">
    <property type="term" value="P:cytokinin-activated signaling pathway"/>
    <property type="evidence" value="ECO:0007669"/>
    <property type="project" value="InterPro"/>
</dbReference>